<accession>A0A2I1I382</accession>
<dbReference type="Proteomes" id="UP000234545">
    <property type="component" value="Unassembled WGS sequence"/>
</dbReference>
<gene>
    <name evidence="3" type="ORF">CYJ25_08815</name>
</gene>
<dbReference type="RefSeq" id="WP_101628769.1">
    <property type="nucleotide sequence ID" value="NZ_JBCOMK010000066.1"/>
</dbReference>
<evidence type="ECO:0000256" key="1">
    <source>
        <dbReference type="SAM" id="MobiDB-lite"/>
    </source>
</evidence>
<dbReference type="PANTHER" id="PTHR34386:SF1">
    <property type="entry name" value="GLUTAREDOXIN-LIKE PROTEIN NRDH"/>
    <property type="match status" value="1"/>
</dbReference>
<name>A0A2I1I382_9ACTO</name>
<dbReference type="OrthoDB" id="3260940at2"/>
<reference evidence="3 4" key="1">
    <citation type="submission" date="2017-12" db="EMBL/GenBank/DDBJ databases">
        <title>Phylogenetic diversity of female urinary microbiome.</title>
        <authorList>
            <person name="Thomas-White K."/>
            <person name="Wolfe A.J."/>
        </authorList>
    </citation>
    <scope>NUCLEOTIDE SEQUENCE [LARGE SCALE GENOMIC DNA]</scope>
    <source>
        <strain evidence="3 4">UMB0250</strain>
    </source>
</reference>
<feature type="region of interest" description="Disordered" evidence="1">
    <location>
        <begin position="82"/>
        <end position="122"/>
    </location>
</feature>
<evidence type="ECO:0000313" key="4">
    <source>
        <dbReference type="Proteomes" id="UP000234545"/>
    </source>
</evidence>
<proteinExistence type="predicted"/>
<comment type="caution">
    <text evidence="3">The sequence shown here is derived from an EMBL/GenBank/DDBJ whole genome shotgun (WGS) entry which is preliminary data.</text>
</comment>
<feature type="domain" description="Glutaredoxin" evidence="2">
    <location>
        <begin position="5"/>
        <end position="49"/>
    </location>
</feature>
<dbReference type="Gene3D" id="3.40.30.10">
    <property type="entry name" value="Glutaredoxin"/>
    <property type="match status" value="1"/>
</dbReference>
<protein>
    <submittedName>
        <fullName evidence="3">Glutaredoxin family protein</fullName>
    </submittedName>
</protein>
<dbReference type="GO" id="GO:0045454">
    <property type="term" value="P:cell redox homeostasis"/>
    <property type="evidence" value="ECO:0007669"/>
    <property type="project" value="TreeGrafter"/>
</dbReference>
<dbReference type="InterPro" id="IPR036249">
    <property type="entry name" value="Thioredoxin-like_sf"/>
</dbReference>
<dbReference type="AlphaFoldDB" id="A0A2I1I382"/>
<dbReference type="PANTHER" id="PTHR34386">
    <property type="entry name" value="GLUTAREDOXIN"/>
    <property type="match status" value="1"/>
</dbReference>
<dbReference type="EMBL" id="PKKJ01000022">
    <property type="protein sequence ID" value="PKY65584.1"/>
    <property type="molecule type" value="Genomic_DNA"/>
</dbReference>
<dbReference type="Pfam" id="PF00462">
    <property type="entry name" value="Glutaredoxin"/>
    <property type="match status" value="1"/>
</dbReference>
<dbReference type="GO" id="GO:0009055">
    <property type="term" value="F:electron transfer activity"/>
    <property type="evidence" value="ECO:0007669"/>
    <property type="project" value="TreeGrafter"/>
</dbReference>
<dbReference type="CDD" id="cd02976">
    <property type="entry name" value="NrdH"/>
    <property type="match status" value="1"/>
</dbReference>
<evidence type="ECO:0000259" key="2">
    <source>
        <dbReference type="Pfam" id="PF00462"/>
    </source>
</evidence>
<organism evidence="3 4">
    <name type="scientific">Schaalia turicensis</name>
    <dbReference type="NCBI Taxonomy" id="131111"/>
    <lineage>
        <taxon>Bacteria</taxon>
        <taxon>Bacillati</taxon>
        <taxon>Actinomycetota</taxon>
        <taxon>Actinomycetes</taxon>
        <taxon>Actinomycetales</taxon>
        <taxon>Actinomycetaceae</taxon>
        <taxon>Schaalia</taxon>
    </lineage>
</organism>
<dbReference type="InterPro" id="IPR002109">
    <property type="entry name" value="Glutaredoxin"/>
</dbReference>
<dbReference type="SUPFAM" id="SSF52833">
    <property type="entry name" value="Thioredoxin-like"/>
    <property type="match status" value="1"/>
</dbReference>
<evidence type="ECO:0000313" key="3">
    <source>
        <dbReference type="EMBL" id="PKY65584.1"/>
    </source>
</evidence>
<dbReference type="InterPro" id="IPR051548">
    <property type="entry name" value="Grx-like_ET"/>
</dbReference>
<sequence>MSENITIYTTPHCPGCALTQRKLDKAGINYNAIDLSKRPDLVEQFKNEGLLSAPIIETQKGRTSGFNPERIREIIALATPYTKPGQAGQARVEGHPSVASTPSVTRNPDHSVTGEHGQGLRL</sequence>